<evidence type="ECO:0000313" key="2">
    <source>
        <dbReference type="Proteomes" id="UP001060085"/>
    </source>
</evidence>
<proteinExistence type="predicted"/>
<gene>
    <name evidence="1" type="ORF">M9H77_29755</name>
</gene>
<organism evidence="1 2">
    <name type="scientific">Catharanthus roseus</name>
    <name type="common">Madagascar periwinkle</name>
    <name type="synonym">Vinca rosea</name>
    <dbReference type="NCBI Taxonomy" id="4058"/>
    <lineage>
        <taxon>Eukaryota</taxon>
        <taxon>Viridiplantae</taxon>
        <taxon>Streptophyta</taxon>
        <taxon>Embryophyta</taxon>
        <taxon>Tracheophyta</taxon>
        <taxon>Spermatophyta</taxon>
        <taxon>Magnoliopsida</taxon>
        <taxon>eudicotyledons</taxon>
        <taxon>Gunneridae</taxon>
        <taxon>Pentapetalae</taxon>
        <taxon>asterids</taxon>
        <taxon>lamiids</taxon>
        <taxon>Gentianales</taxon>
        <taxon>Apocynaceae</taxon>
        <taxon>Rauvolfioideae</taxon>
        <taxon>Vinceae</taxon>
        <taxon>Catharanthinae</taxon>
        <taxon>Catharanthus</taxon>
    </lineage>
</organism>
<evidence type="ECO:0000313" key="1">
    <source>
        <dbReference type="EMBL" id="KAI5652568.1"/>
    </source>
</evidence>
<name>A0ACB9ZZK1_CATRO</name>
<reference evidence="2" key="1">
    <citation type="journal article" date="2023" name="Nat. Plants">
        <title>Single-cell RNA sequencing provides a high-resolution roadmap for understanding the multicellular compartmentation of specialized metabolism.</title>
        <authorList>
            <person name="Sun S."/>
            <person name="Shen X."/>
            <person name="Li Y."/>
            <person name="Li Y."/>
            <person name="Wang S."/>
            <person name="Li R."/>
            <person name="Zhang H."/>
            <person name="Shen G."/>
            <person name="Guo B."/>
            <person name="Wei J."/>
            <person name="Xu J."/>
            <person name="St-Pierre B."/>
            <person name="Chen S."/>
            <person name="Sun C."/>
        </authorList>
    </citation>
    <scope>NUCLEOTIDE SEQUENCE [LARGE SCALE GENOMIC DNA]</scope>
</reference>
<keyword evidence="2" id="KW-1185">Reference proteome</keyword>
<protein>
    <submittedName>
        <fullName evidence="1">Uncharacterized protein</fullName>
    </submittedName>
</protein>
<sequence>MKNGVAGRRVGGPKKKHISRSTKVRLHFLVGIIGDTRRKVDILKVSELAILSIWMLSLISVDHHDGDLDIYTRKMKKGAADRIGGGPKKKHVSFPTSASLRLLVGRIGRYLKKGRYAHGVKPCNPVYTVVVLDRRDGGLKKKHVSLSTSAILRFLVGRIGLHLRKGRYFQGVKHGNSIYIVVVLEYLAAKVYEFDGNGIREKKKNMIVPRHVLLNVRNDEELKKLLAWSLKWIVPIVIAFLGRLDVNLDTYTRTIEKRAVSRRDGGLKKKHLYFSTSASLRFLIGRIGRHLKKGRYFQGVKHGNSIYIVVVLEYLAVKDYELDGNVIRDKKKNMIIPRHVLLAVRNDEELEKLWLFLAFLGHYDGNLDTYIRTMEKRAVSRRDGSIKKKHVSLSTSVSLQFRVGRIGHHLKKGQYFQDVKHGNSIYIVVVLDYSVAKVYELNGNGIRDKKKNMIVPRHVLLTVRNDEEIEKPLACVIIAHRGLLPKQT</sequence>
<dbReference type="Proteomes" id="UP001060085">
    <property type="component" value="Linkage Group LG07"/>
</dbReference>
<comment type="caution">
    <text evidence="1">The sequence shown here is derived from an EMBL/GenBank/DDBJ whole genome shotgun (WGS) entry which is preliminary data.</text>
</comment>
<dbReference type="EMBL" id="CM044707">
    <property type="protein sequence ID" value="KAI5652568.1"/>
    <property type="molecule type" value="Genomic_DNA"/>
</dbReference>
<accession>A0ACB9ZZK1</accession>